<reference evidence="2 3" key="1">
    <citation type="journal article" date="2016" name="Nat. Commun.">
        <title>Thousands of microbial genomes shed light on interconnected biogeochemical processes in an aquifer system.</title>
        <authorList>
            <person name="Anantharaman K."/>
            <person name="Brown C.T."/>
            <person name="Hug L.A."/>
            <person name="Sharon I."/>
            <person name="Castelle C.J."/>
            <person name="Probst A.J."/>
            <person name="Thomas B.C."/>
            <person name="Singh A."/>
            <person name="Wilkins M.J."/>
            <person name="Karaoz U."/>
            <person name="Brodie E.L."/>
            <person name="Williams K.H."/>
            <person name="Hubbard S.S."/>
            <person name="Banfield J.F."/>
        </authorList>
    </citation>
    <scope>NUCLEOTIDE SEQUENCE [LARGE SCALE GENOMIC DNA]</scope>
</reference>
<dbReference type="Proteomes" id="UP000176498">
    <property type="component" value="Unassembled WGS sequence"/>
</dbReference>
<keyword evidence="1" id="KW-0732">Signal</keyword>
<dbReference type="PROSITE" id="PS51257">
    <property type="entry name" value="PROKAR_LIPOPROTEIN"/>
    <property type="match status" value="1"/>
</dbReference>
<comment type="caution">
    <text evidence="2">The sequence shown here is derived from an EMBL/GenBank/DDBJ whole genome shotgun (WGS) entry which is preliminary data.</text>
</comment>
<protein>
    <submittedName>
        <fullName evidence="2">Uncharacterized protein</fullName>
    </submittedName>
</protein>
<accession>A0A1G1XPB8</accession>
<gene>
    <name evidence="2" type="ORF">A2Y82_00905</name>
</gene>
<organism evidence="2 3">
    <name type="scientific">Candidatus Buchananbacteria bacterium RBG_13_36_9</name>
    <dbReference type="NCBI Taxonomy" id="1797530"/>
    <lineage>
        <taxon>Bacteria</taxon>
        <taxon>Candidatus Buchananiibacteriota</taxon>
    </lineage>
</organism>
<proteinExistence type="predicted"/>
<feature type="chain" id="PRO_5009581392" evidence="1">
    <location>
        <begin position="19"/>
        <end position="207"/>
    </location>
</feature>
<dbReference type="EMBL" id="MHHZ01000018">
    <property type="protein sequence ID" value="OGY41456.1"/>
    <property type="molecule type" value="Genomic_DNA"/>
</dbReference>
<evidence type="ECO:0000313" key="2">
    <source>
        <dbReference type="EMBL" id="OGY41456.1"/>
    </source>
</evidence>
<name>A0A1G1XPB8_9BACT</name>
<evidence type="ECO:0000256" key="1">
    <source>
        <dbReference type="SAM" id="SignalP"/>
    </source>
</evidence>
<feature type="signal peptide" evidence="1">
    <location>
        <begin position="1"/>
        <end position="18"/>
    </location>
</feature>
<dbReference type="AlphaFoldDB" id="A0A1G1XPB8"/>
<sequence length="207" mass="22520">MRNIFVSASLLVTLVILAGCPPPSTYNGAPVARNNPIYPVSTAVVQTPCQRIFISGVGTNTGLANALGYHGVYDGQCVTPEQLEAIRSILADNPTYMVEITPDYIYIGPGINIATVIFENRTYAWGSATLINPANGAVECDLKIRPGGGIVQNVPVGVYNLHIEHWDNSRKLVYDKTIQISRRLPTMQEYSAYAKARGDRVISILPQ</sequence>
<evidence type="ECO:0000313" key="3">
    <source>
        <dbReference type="Proteomes" id="UP000176498"/>
    </source>
</evidence>